<keyword evidence="1" id="KW-0805">Transcription regulation</keyword>
<evidence type="ECO:0000256" key="4">
    <source>
        <dbReference type="PROSITE-ProRule" id="PRU00335"/>
    </source>
</evidence>
<feature type="DNA-binding region" description="H-T-H motif" evidence="4">
    <location>
        <begin position="28"/>
        <end position="47"/>
    </location>
</feature>
<keyword evidence="3" id="KW-0804">Transcription</keyword>
<reference evidence="7" key="1">
    <citation type="submission" date="2019-08" db="EMBL/GenBank/DDBJ databases">
        <title>Seonamhaeicola sediminis sp. nov., isolated from marine sediment.</title>
        <authorList>
            <person name="Cao W.R."/>
        </authorList>
    </citation>
    <scope>NUCLEOTIDE SEQUENCE [LARGE SCALE GENOMIC DNA]</scope>
    <source>
        <strain evidence="7">Gy8</strain>
    </source>
</reference>
<name>A0A5C7AE09_9FLAO</name>
<keyword evidence="7" id="KW-1185">Reference proteome</keyword>
<comment type="caution">
    <text evidence="6">The sequence shown here is derived from an EMBL/GenBank/DDBJ whole genome shotgun (WGS) entry which is preliminary data.</text>
</comment>
<proteinExistence type="predicted"/>
<evidence type="ECO:0000259" key="5">
    <source>
        <dbReference type="PROSITE" id="PS50977"/>
    </source>
</evidence>
<dbReference type="InterPro" id="IPR001647">
    <property type="entry name" value="HTH_TetR"/>
</dbReference>
<evidence type="ECO:0000313" key="6">
    <source>
        <dbReference type="EMBL" id="TXE06154.1"/>
    </source>
</evidence>
<dbReference type="RefSeq" id="WP_147137623.1">
    <property type="nucleotide sequence ID" value="NZ_VOSC01000033.1"/>
</dbReference>
<dbReference type="PANTHER" id="PTHR47506">
    <property type="entry name" value="TRANSCRIPTIONAL REGULATORY PROTEIN"/>
    <property type="match status" value="1"/>
</dbReference>
<dbReference type="EMBL" id="VOSC01000033">
    <property type="protein sequence ID" value="TXE06154.1"/>
    <property type="molecule type" value="Genomic_DNA"/>
</dbReference>
<evidence type="ECO:0000313" key="7">
    <source>
        <dbReference type="Proteomes" id="UP000321790"/>
    </source>
</evidence>
<sequence length="187" mass="21042">MRPQKVLDIEILTSLTKVFRAKGYEGASLKDLSDATGLKKASLYHRFPNGKKEMAEAVLNHIDVWVKAHIFQALNNTENTAEVRLKNALKEVRNLYDKGNETCVLRALSMQSSLELFGSHIESAMTEWITVFTKFGTDINLTPEIAKAKAIQTLIEIQGSLIVCKGLNNIALFENTLKHIENNYLKH</sequence>
<evidence type="ECO:0000256" key="1">
    <source>
        <dbReference type="ARBA" id="ARBA00023015"/>
    </source>
</evidence>
<dbReference type="InterPro" id="IPR009057">
    <property type="entry name" value="Homeodomain-like_sf"/>
</dbReference>
<evidence type="ECO:0000256" key="3">
    <source>
        <dbReference type="ARBA" id="ARBA00023163"/>
    </source>
</evidence>
<dbReference type="AlphaFoldDB" id="A0A5C7AE09"/>
<accession>A0A5C7AE09</accession>
<gene>
    <name evidence="6" type="ORF">FUA26_14335</name>
</gene>
<dbReference type="Proteomes" id="UP000321790">
    <property type="component" value="Unassembled WGS sequence"/>
</dbReference>
<dbReference type="Pfam" id="PF00440">
    <property type="entry name" value="TetR_N"/>
    <property type="match status" value="1"/>
</dbReference>
<dbReference type="Gene3D" id="1.10.357.10">
    <property type="entry name" value="Tetracycline Repressor, domain 2"/>
    <property type="match status" value="1"/>
</dbReference>
<dbReference type="PROSITE" id="PS50977">
    <property type="entry name" value="HTH_TETR_2"/>
    <property type="match status" value="1"/>
</dbReference>
<dbReference type="SUPFAM" id="SSF46689">
    <property type="entry name" value="Homeodomain-like"/>
    <property type="match status" value="1"/>
</dbReference>
<keyword evidence="2 4" id="KW-0238">DNA-binding</keyword>
<dbReference type="OrthoDB" id="9789566at2"/>
<organism evidence="6 7">
    <name type="scientific">Seonamhaeicola algicola</name>
    <dbReference type="NCBI Taxonomy" id="1719036"/>
    <lineage>
        <taxon>Bacteria</taxon>
        <taxon>Pseudomonadati</taxon>
        <taxon>Bacteroidota</taxon>
        <taxon>Flavobacteriia</taxon>
        <taxon>Flavobacteriales</taxon>
        <taxon>Flavobacteriaceae</taxon>
    </lineage>
</organism>
<evidence type="ECO:0000256" key="2">
    <source>
        <dbReference type="ARBA" id="ARBA00023125"/>
    </source>
</evidence>
<feature type="domain" description="HTH tetR-type" evidence="5">
    <location>
        <begin position="5"/>
        <end position="65"/>
    </location>
</feature>
<dbReference type="GO" id="GO:0003677">
    <property type="term" value="F:DNA binding"/>
    <property type="evidence" value="ECO:0007669"/>
    <property type="project" value="UniProtKB-UniRule"/>
</dbReference>
<dbReference type="PANTHER" id="PTHR47506:SF1">
    <property type="entry name" value="HTH-TYPE TRANSCRIPTIONAL REGULATOR YJDC"/>
    <property type="match status" value="1"/>
</dbReference>
<protein>
    <submittedName>
        <fullName evidence="6">TetR/AcrR family transcriptional regulator</fullName>
    </submittedName>
</protein>